<comment type="caution">
    <text evidence="2">The sequence shown here is derived from an EMBL/GenBank/DDBJ whole genome shotgun (WGS) entry which is preliminary data.</text>
</comment>
<gene>
    <name evidence="2" type="ORF">FHS97_003278</name>
</gene>
<keyword evidence="1" id="KW-0472">Membrane</keyword>
<accession>A0ABR6N945</accession>
<evidence type="ECO:0000256" key="1">
    <source>
        <dbReference type="SAM" id="Phobius"/>
    </source>
</evidence>
<dbReference type="EMBL" id="JACIJN010000013">
    <property type="protein sequence ID" value="MBB5727323.1"/>
    <property type="molecule type" value="Genomic_DNA"/>
</dbReference>
<sequence>MPELLGGDLAAMLGAHVAGVVVLVAATVGERHDVVDDRRLGRPPVGEAQLAKAVGSS</sequence>
<protein>
    <submittedName>
        <fullName evidence="2">Uncharacterized protein</fullName>
    </submittedName>
</protein>
<keyword evidence="1" id="KW-0812">Transmembrane</keyword>
<dbReference type="Proteomes" id="UP000560131">
    <property type="component" value="Unassembled WGS sequence"/>
</dbReference>
<proteinExistence type="predicted"/>
<organism evidence="2 3">
    <name type="scientific">Sphingomonas endophytica</name>
    <dbReference type="NCBI Taxonomy" id="869719"/>
    <lineage>
        <taxon>Bacteria</taxon>
        <taxon>Pseudomonadati</taxon>
        <taxon>Pseudomonadota</taxon>
        <taxon>Alphaproteobacteria</taxon>
        <taxon>Sphingomonadales</taxon>
        <taxon>Sphingomonadaceae</taxon>
        <taxon>Sphingomonas</taxon>
    </lineage>
</organism>
<keyword evidence="3" id="KW-1185">Reference proteome</keyword>
<evidence type="ECO:0000313" key="3">
    <source>
        <dbReference type="Proteomes" id="UP000560131"/>
    </source>
</evidence>
<keyword evidence="1" id="KW-1133">Transmembrane helix</keyword>
<reference evidence="2 3" key="1">
    <citation type="submission" date="2020-08" db="EMBL/GenBank/DDBJ databases">
        <title>Genomic Encyclopedia of Type Strains, Phase IV (KMG-IV): sequencing the most valuable type-strain genomes for metagenomic binning, comparative biology and taxonomic classification.</title>
        <authorList>
            <person name="Goeker M."/>
        </authorList>
    </citation>
    <scope>NUCLEOTIDE SEQUENCE [LARGE SCALE GENOMIC DNA]</scope>
    <source>
        <strain evidence="2 3">DSM 101535</strain>
    </source>
</reference>
<feature type="transmembrane region" description="Helical" evidence="1">
    <location>
        <begin position="12"/>
        <end position="29"/>
    </location>
</feature>
<name>A0ABR6N945_9SPHN</name>
<evidence type="ECO:0000313" key="2">
    <source>
        <dbReference type="EMBL" id="MBB5727323.1"/>
    </source>
</evidence>